<dbReference type="PANTHER" id="PTHR13128:SF12">
    <property type="entry name" value="VACUOLAR PROTEIN-SORTING-ASSOCIATED PROTEIN 36"/>
    <property type="match status" value="1"/>
</dbReference>
<dbReference type="Gene3D" id="1.10.10.10">
    <property type="entry name" value="Winged helix-like DNA-binding domain superfamily/Winged helix DNA-binding domain"/>
    <property type="match status" value="1"/>
</dbReference>
<keyword evidence="4" id="KW-0963">Cytoplasm</keyword>
<dbReference type="PROSITE" id="PS51495">
    <property type="entry name" value="GLUE"/>
    <property type="match status" value="1"/>
</dbReference>
<keyword evidence="2 4" id="KW-0813">Transport</keyword>
<evidence type="ECO:0000256" key="1">
    <source>
        <dbReference type="ARBA" id="ARBA00009697"/>
    </source>
</evidence>
<dbReference type="SUPFAM" id="SSF50729">
    <property type="entry name" value="PH domain-like"/>
    <property type="match status" value="1"/>
</dbReference>
<reference evidence="6 7" key="1">
    <citation type="submission" date="2018-10" db="EMBL/GenBank/DDBJ databases">
        <title>Complete genome sequence of Malassezia restricta CBS 7877.</title>
        <authorList>
            <person name="Morand S.C."/>
            <person name="Bertignac M."/>
            <person name="Iltis A."/>
            <person name="Kolder I."/>
            <person name="Pirovano W."/>
            <person name="Jourdain R."/>
            <person name="Clavaud C."/>
        </authorList>
    </citation>
    <scope>NUCLEOTIDE SEQUENCE [LARGE SCALE GENOMIC DNA]</scope>
    <source>
        <strain evidence="6 7">CBS 7877</strain>
    </source>
</reference>
<dbReference type="Pfam" id="PF11605">
    <property type="entry name" value="Vps36_ESCRT-II"/>
    <property type="match status" value="1"/>
</dbReference>
<evidence type="ECO:0000313" key="7">
    <source>
        <dbReference type="Proteomes" id="UP000269793"/>
    </source>
</evidence>
<keyword evidence="7" id="KW-1185">Reference proteome</keyword>
<dbReference type="GO" id="GO:0043130">
    <property type="term" value="F:ubiquitin binding"/>
    <property type="evidence" value="ECO:0007669"/>
    <property type="project" value="UniProtKB-UniRule"/>
</dbReference>
<dbReference type="Gene3D" id="6.10.140.260">
    <property type="match status" value="1"/>
</dbReference>
<dbReference type="STRING" id="425264.A0A3G2S002"/>
<dbReference type="OrthoDB" id="271448at2759"/>
<dbReference type="GO" id="GO:0000814">
    <property type="term" value="C:ESCRT II complex"/>
    <property type="evidence" value="ECO:0007669"/>
    <property type="project" value="UniProtKB-UniRule"/>
</dbReference>
<evidence type="ECO:0000256" key="2">
    <source>
        <dbReference type="ARBA" id="ARBA00022448"/>
    </source>
</evidence>
<proteinExistence type="inferred from homology"/>
<evidence type="ECO:0000313" key="6">
    <source>
        <dbReference type="EMBL" id="AYO41371.1"/>
    </source>
</evidence>
<dbReference type="GO" id="GO:0031902">
    <property type="term" value="C:late endosome membrane"/>
    <property type="evidence" value="ECO:0007669"/>
    <property type="project" value="UniProtKB-UniRule"/>
</dbReference>
<dbReference type="InterPro" id="IPR036388">
    <property type="entry name" value="WH-like_DNA-bd_sf"/>
</dbReference>
<gene>
    <name evidence="6" type="primary">vps36</name>
    <name evidence="6" type="ORF">DNF11_0421</name>
</gene>
<dbReference type="InterPro" id="IPR011993">
    <property type="entry name" value="PH-like_dom_sf"/>
</dbReference>
<dbReference type="PANTHER" id="PTHR13128">
    <property type="entry name" value="VACUOLAR PROTEIN-SORTING-ASSOCIATED PROTEIN 36"/>
    <property type="match status" value="1"/>
</dbReference>
<dbReference type="EMBL" id="CP033148">
    <property type="protein sequence ID" value="AYO41371.1"/>
    <property type="molecule type" value="Genomic_DNA"/>
</dbReference>
<dbReference type="GO" id="GO:0032266">
    <property type="term" value="F:phosphatidylinositol-3-phosphate binding"/>
    <property type="evidence" value="ECO:0007669"/>
    <property type="project" value="UniProtKB-UniRule"/>
</dbReference>
<dbReference type="InterPro" id="IPR037855">
    <property type="entry name" value="Vps36"/>
</dbReference>
<dbReference type="InterPro" id="IPR036390">
    <property type="entry name" value="WH_DNA-bd_sf"/>
</dbReference>
<dbReference type="VEuPathDB" id="FungiDB:DNF11_0421"/>
<dbReference type="Proteomes" id="UP000269793">
    <property type="component" value="Chromosome I"/>
</dbReference>
<dbReference type="InterPro" id="IPR040608">
    <property type="entry name" value="Snf8/Vps36"/>
</dbReference>
<comment type="subunit">
    <text evidence="4">Component of the endosomal sorting complex required for transport II (ESCRT-II).</text>
</comment>
<comment type="function">
    <text evidence="4">Component of the ESCRT-II complex (endosomal sorting complex required for transport II), which is required for multivesicular body (MVB) formation and sorting of endosomal cargo proteins into MVBs.</text>
</comment>
<dbReference type="GO" id="GO:0043328">
    <property type="term" value="P:protein transport to vacuole involved in ubiquitin-dependent protein catabolic process via the multivesicular body sorting pathway"/>
    <property type="evidence" value="ECO:0007669"/>
    <property type="project" value="UniProtKB-UniRule"/>
</dbReference>
<dbReference type="InterPro" id="IPR021648">
    <property type="entry name" value="GLUE_dom"/>
</dbReference>
<evidence type="ECO:0000256" key="4">
    <source>
        <dbReference type="RuleBase" id="RU367095"/>
    </source>
</evidence>
<dbReference type="AlphaFoldDB" id="A0A3G2S002"/>
<evidence type="ECO:0000259" key="5">
    <source>
        <dbReference type="PROSITE" id="PS51495"/>
    </source>
</evidence>
<accession>A0A3G2S002</accession>
<comment type="similarity">
    <text evidence="1 4">Belongs to the VPS36 family.</text>
</comment>
<feature type="domain" description="GLUE N-terminal" evidence="5">
    <location>
        <begin position="15"/>
        <end position="205"/>
    </location>
</feature>
<comment type="subcellular location">
    <subcellularLocation>
        <location evidence="4">Cytoplasm</location>
    </subcellularLocation>
    <subcellularLocation>
        <location evidence="4">Endosome</location>
    </subcellularLocation>
</comment>
<protein>
    <recommendedName>
        <fullName evidence="4">Vacuolar protein-sorting-associated protein 36</fullName>
    </recommendedName>
    <alternativeName>
        <fullName evidence="4">ESCRT-II complex subunit VPS36</fullName>
    </alternativeName>
</protein>
<name>A0A3G2S002_MALR7</name>
<dbReference type="SUPFAM" id="SSF46785">
    <property type="entry name" value="Winged helix' DNA-binding domain"/>
    <property type="match status" value="1"/>
</dbReference>
<keyword evidence="4" id="KW-0967">Endosome</keyword>
<evidence type="ECO:0000256" key="3">
    <source>
        <dbReference type="ARBA" id="ARBA00022927"/>
    </source>
</evidence>
<organism evidence="6 7">
    <name type="scientific">Malassezia restricta (strain ATCC 96810 / NBRC 103918 / CBS 7877)</name>
    <name type="common">Seborrheic dermatitis infection agent</name>
    <dbReference type="NCBI Taxonomy" id="425264"/>
    <lineage>
        <taxon>Eukaryota</taxon>
        <taxon>Fungi</taxon>
        <taxon>Dikarya</taxon>
        <taxon>Basidiomycota</taxon>
        <taxon>Ustilaginomycotina</taxon>
        <taxon>Malasseziomycetes</taxon>
        <taxon>Malasseziales</taxon>
        <taxon>Malasseziaceae</taxon>
        <taxon>Malassezia</taxon>
    </lineage>
</organism>
<sequence>MAAAKVLCPMEAWEPWAVEAASPALVRGERVLATQHGVGLYAGDTKVAERSAGTAMLTTHRLAYVDDARPRERSAYVRLARIRQSEYYAGFLKSSPKIVLVCLREAHVPWTCHVCGTFHDTMTLDRRCRLCGVTVRHAPTQRACPVCTYVNGENTLRCEMCTASLDATVTTTCKLSFRHGGERPFYAALRDTLQSKPWIATETKSRPGLLAVEAASAVEAPPLDAFADLDMLMRQARRMVDFAESLRTELERYERTAPTSGAASSLLQSALVRIGLPSPAVTPDMVKNERAYHRELARELSGVLLGEHGLLGPCDQDTGRGLLPLDEVWGLWNRARGVALVSPKLLRAAVTYLPDMTSPSVRLRTLRSGMPILYTPRFDDAAIEERVLRARGPICAAHARVTRGRGAADGGGGA</sequence>
<keyword evidence="3 4" id="KW-0653">Protein transport</keyword>
<dbReference type="Pfam" id="PF04157">
    <property type="entry name" value="EAP30"/>
    <property type="match status" value="1"/>
</dbReference>
<dbReference type="Gene3D" id="2.30.29.30">
    <property type="entry name" value="Pleckstrin-homology domain (PH domain)/Phosphotyrosine-binding domain (PTB)"/>
    <property type="match status" value="1"/>
</dbReference>